<evidence type="ECO:0000256" key="6">
    <source>
        <dbReference type="ARBA" id="ARBA00022597"/>
    </source>
</evidence>
<comment type="similarity">
    <text evidence="2">Belongs to the BexC/CtrB/KpsE family.</text>
</comment>
<feature type="transmembrane region" description="Helical" evidence="12">
    <location>
        <begin position="16"/>
        <end position="37"/>
    </location>
</feature>
<dbReference type="GO" id="GO:0004713">
    <property type="term" value="F:protein tyrosine kinase activity"/>
    <property type="evidence" value="ECO:0007669"/>
    <property type="project" value="TreeGrafter"/>
</dbReference>
<gene>
    <name evidence="13" type="ORF">NCTC12872_01309</name>
</gene>
<keyword evidence="14" id="KW-1185">Reference proteome</keyword>
<keyword evidence="9 12" id="KW-1133">Transmembrane helix</keyword>
<dbReference type="Proteomes" id="UP000255417">
    <property type="component" value="Unassembled WGS sequence"/>
</dbReference>
<proteinExistence type="inferred from homology"/>
<evidence type="ECO:0000256" key="9">
    <source>
        <dbReference type="ARBA" id="ARBA00022989"/>
    </source>
</evidence>
<dbReference type="PANTHER" id="PTHR32309:SF13">
    <property type="entry name" value="FERRIC ENTEROBACTIN TRANSPORT PROTEIN FEPE"/>
    <property type="match status" value="1"/>
</dbReference>
<dbReference type="PANTHER" id="PTHR32309">
    <property type="entry name" value="TYROSINE-PROTEIN KINASE"/>
    <property type="match status" value="1"/>
</dbReference>
<dbReference type="RefSeq" id="WP_115315808.1">
    <property type="nucleotide sequence ID" value="NZ_LWIF01000001.1"/>
</dbReference>
<dbReference type="InterPro" id="IPR050445">
    <property type="entry name" value="Bact_polysacc_biosynth/exp"/>
</dbReference>
<dbReference type="GO" id="GO:0005886">
    <property type="term" value="C:plasma membrane"/>
    <property type="evidence" value="ECO:0007669"/>
    <property type="project" value="UniProtKB-SubCell"/>
</dbReference>
<protein>
    <submittedName>
        <fullName evidence="13">Vi polysaccharide export inner membrane protein VexD</fullName>
    </submittedName>
</protein>
<evidence type="ECO:0000256" key="3">
    <source>
        <dbReference type="ARBA" id="ARBA00022448"/>
    </source>
</evidence>
<dbReference type="EMBL" id="UGTA01000001">
    <property type="protein sequence ID" value="SUB59325.1"/>
    <property type="molecule type" value="Genomic_DNA"/>
</dbReference>
<dbReference type="OrthoDB" id="5497849at2"/>
<keyword evidence="3" id="KW-0813">Transport</keyword>
<keyword evidence="4" id="KW-1003">Cell membrane</keyword>
<dbReference type="GO" id="GO:0005351">
    <property type="term" value="F:carbohydrate:proton symporter activity"/>
    <property type="evidence" value="ECO:0007669"/>
    <property type="project" value="InterPro"/>
</dbReference>
<dbReference type="GO" id="GO:0009276">
    <property type="term" value="C:Gram-negative-bacterium-type cell wall"/>
    <property type="evidence" value="ECO:0007669"/>
    <property type="project" value="InterPro"/>
</dbReference>
<evidence type="ECO:0000256" key="10">
    <source>
        <dbReference type="ARBA" id="ARBA00023047"/>
    </source>
</evidence>
<evidence type="ECO:0000256" key="2">
    <source>
        <dbReference type="ARBA" id="ARBA00008436"/>
    </source>
</evidence>
<evidence type="ECO:0000256" key="1">
    <source>
        <dbReference type="ARBA" id="ARBA00004429"/>
    </source>
</evidence>
<dbReference type="AlphaFoldDB" id="A0A379CC71"/>
<organism evidence="13 14">
    <name type="scientific">Phocoenobacter uteri</name>
    <dbReference type="NCBI Taxonomy" id="146806"/>
    <lineage>
        <taxon>Bacteria</taxon>
        <taxon>Pseudomonadati</taxon>
        <taxon>Pseudomonadota</taxon>
        <taxon>Gammaproteobacteria</taxon>
        <taxon>Pasteurellales</taxon>
        <taxon>Pasteurellaceae</taxon>
        <taxon>Phocoenobacter</taxon>
    </lineage>
</organism>
<evidence type="ECO:0000256" key="8">
    <source>
        <dbReference type="ARBA" id="ARBA00022903"/>
    </source>
</evidence>
<reference evidence="13 14" key="1">
    <citation type="submission" date="2018-06" db="EMBL/GenBank/DDBJ databases">
        <authorList>
            <consortium name="Pathogen Informatics"/>
            <person name="Doyle S."/>
        </authorList>
    </citation>
    <scope>NUCLEOTIDE SEQUENCE [LARGE SCALE GENOMIC DNA]</scope>
    <source>
        <strain evidence="13 14">NCTC12872</strain>
    </source>
</reference>
<dbReference type="GO" id="GO:0015774">
    <property type="term" value="P:polysaccharide transport"/>
    <property type="evidence" value="ECO:0007669"/>
    <property type="project" value="UniProtKB-KW"/>
</dbReference>
<keyword evidence="6" id="KW-0762">Sugar transport</keyword>
<name>A0A379CC71_9PAST</name>
<keyword evidence="5" id="KW-0997">Cell inner membrane</keyword>
<comment type="subcellular location">
    <subcellularLocation>
        <location evidence="1">Cell inner membrane</location>
        <topology evidence="1">Multi-pass membrane protein</topology>
    </subcellularLocation>
</comment>
<evidence type="ECO:0000256" key="7">
    <source>
        <dbReference type="ARBA" id="ARBA00022692"/>
    </source>
</evidence>
<evidence type="ECO:0000256" key="5">
    <source>
        <dbReference type="ARBA" id="ARBA00022519"/>
    </source>
</evidence>
<keyword evidence="7 12" id="KW-0812">Transmembrane</keyword>
<keyword evidence="8" id="KW-0972">Capsule biogenesis/degradation</keyword>
<evidence type="ECO:0000256" key="12">
    <source>
        <dbReference type="SAM" id="Phobius"/>
    </source>
</evidence>
<dbReference type="InterPro" id="IPR005705">
    <property type="entry name" value="BexC_CtrB_KpsE_VexD"/>
</dbReference>
<evidence type="ECO:0000313" key="14">
    <source>
        <dbReference type="Proteomes" id="UP000255417"/>
    </source>
</evidence>
<dbReference type="NCBIfam" id="TIGR01010">
    <property type="entry name" value="BexC_CtrB_KpsE"/>
    <property type="match status" value="1"/>
</dbReference>
<keyword evidence="11 12" id="KW-0472">Membrane</keyword>
<evidence type="ECO:0000256" key="4">
    <source>
        <dbReference type="ARBA" id="ARBA00022475"/>
    </source>
</evidence>
<evidence type="ECO:0000313" key="13">
    <source>
        <dbReference type="EMBL" id="SUB59325.1"/>
    </source>
</evidence>
<feature type="transmembrane region" description="Helical" evidence="12">
    <location>
        <begin position="342"/>
        <end position="363"/>
    </location>
</feature>
<sequence>MKKLKKLKKFLRKFSVLFYSIVVAPTFLAVIYFGIFASDVYISQSSFVVRSSTTNNSLSGFGALLQGVGFSRSQDDSYTLREYLYSRDALSQLQVTLPVKAFYEDKGDFLSKFNTFGLDNSKESFYQYFRKHINVNLDRTSGIATLSIHAFSPEDGVNINNELLRLGENLINKLNTRARNDALFFAKKNVKDAEERVKEVGKTLTNYRIKNNIFDLSAQSGEQFSLVSNLQVKLIDIQNQLAQLIAISPYNPQVSSLKLREKNIKNEITKQLSELYNENGSFVTQSSEYQRLILDNKLADQMLASAITSLQHTQNEIDRQQLYLEVINPPSKPDIALEPHRLYNIISTFFICLMLFGILKLIVASIREHKN</sequence>
<evidence type="ECO:0000256" key="11">
    <source>
        <dbReference type="ARBA" id="ARBA00023136"/>
    </source>
</evidence>
<keyword evidence="10" id="KW-0625">Polysaccharide transport</keyword>
<accession>A0A379CC71</accession>